<evidence type="ECO:0000256" key="2">
    <source>
        <dbReference type="ARBA" id="ARBA00022614"/>
    </source>
</evidence>
<dbReference type="PANTHER" id="PTHR48065:SF75">
    <property type="entry name" value="LEUCINE-RICH REPEAT-CONTAINING N-TERMINAL PLANT-TYPE DOMAIN-CONTAINING PROTEIN"/>
    <property type="match status" value="1"/>
</dbReference>
<keyword evidence="2" id="KW-0433">Leucine-rich repeat</keyword>
<dbReference type="InterPro" id="IPR001611">
    <property type="entry name" value="Leu-rich_rpt"/>
</dbReference>
<dbReference type="InterPro" id="IPR055414">
    <property type="entry name" value="LRR_R13L4/SHOC2-like"/>
</dbReference>
<dbReference type="Pfam" id="PF00560">
    <property type="entry name" value="LRR_1"/>
    <property type="match status" value="2"/>
</dbReference>
<proteinExistence type="predicted"/>
<dbReference type="AlphaFoldDB" id="A0A2P5AFP8"/>
<dbReference type="Proteomes" id="UP000237000">
    <property type="component" value="Unassembled WGS sequence"/>
</dbReference>
<dbReference type="GO" id="GO:0016020">
    <property type="term" value="C:membrane"/>
    <property type="evidence" value="ECO:0007669"/>
    <property type="project" value="UniProtKB-SubCell"/>
</dbReference>
<keyword evidence="7" id="KW-1133">Transmembrane helix</keyword>
<dbReference type="Pfam" id="PF23598">
    <property type="entry name" value="LRR_14"/>
    <property type="match status" value="1"/>
</dbReference>
<dbReference type="FunFam" id="3.80.10.10:FF:000041">
    <property type="entry name" value="LRR receptor-like serine/threonine-protein kinase ERECTA"/>
    <property type="match status" value="1"/>
</dbReference>
<comment type="subcellular location">
    <subcellularLocation>
        <location evidence="1">Membrane</location>
    </subcellularLocation>
</comment>
<dbReference type="Gene3D" id="3.80.10.10">
    <property type="entry name" value="Ribonuclease Inhibitor"/>
    <property type="match status" value="2"/>
</dbReference>
<comment type="caution">
    <text evidence="9">The sequence shown here is derived from an EMBL/GenBank/DDBJ whole genome shotgun (WGS) entry which is preliminary data.</text>
</comment>
<keyword evidence="5 7" id="KW-0472">Membrane</keyword>
<keyword evidence="4" id="KW-0677">Repeat</keyword>
<evidence type="ECO:0000256" key="4">
    <source>
        <dbReference type="ARBA" id="ARBA00022737"/>
    </source>
</evidence>
<dbReference type="PANTHER" id="PTHR48065">
    <property type="entry name" value="OS10G0469600 PROTEIN"/>
    <property type="match status" value="1"/>
</dbReference>
<keyword evidence="6" id="KW-0325">Glycoprotein</keyword>
<keyword evidence="7" id="KW-0812">Transmembrane</keyword>
<evidence type="ECO:0000313" key="9">
    <source>
        <dbReference type="EMBL" id="PON35353.1"/>
    </source>
</evidence>
<dbReference type="PROSITE" id="PS51257">
    <property type="entry name" value="PROKAR_LIPOPROTEIN"/>
    <property type="match status" value="1"/>
</dbReference>
<evidence type="ECO:0000256" key="7">
    <source>
        <dbReference type="SAM" id="Phobius"/>
    </source>
</evidence>
<dbReference type="EMBL" id="JXTC01000887">
    <property type="protein sequence ID" value="PON35353.1"/>
    <property type="molecule type" value="Genomic_DNA"/>
</dbReference>
<feature type="domain" description="Disease resistance R13L4/SHOC-2-like LRR" evidence="8">
    <location>
        <begin position="113"/>
        <end position="193"/>
    </location>
</feature>
<evidence type="ECO:0000256" key="5">
    <source>
        <dbReference type="ARBA" id="ARBA00023136"/>
    </source>
</evidence>
<gene>
    <name evidence="9" type="ORF">TorRG33x02_351490</name>
</gene>
<evidence type="ECO:0000259" key="8">
    <source>
        <dbReference type="Pfam" id="PF23598"/>
    </source>
</evidence>
<sequence>MKGMTCLQNRFHFLIPYSLIIFFSCSVATQHVLNTSFTSSAITCLPHQRSALLQLKKDFAFEKHNLTDFIGLYDFIDSYSYPKMKFWKEGKDCCGWDGNRDLTGFLPNFHSGSKLKSLSLYSTGFSGRLPDSIGNLRSLNELDIWETNFSGTIPSSVGNLSQLVHLDLEGENLYGQIPSTLGNLSQLQYLWLSGNNLNGQLPSTLKNLAKLTYLQLEDTGLTGELPFWLGNLRKLQTLYIGGNRFNGQIPSSLGNLSQLQGLELYSERLDGKLSLLRI</sequence>
<keyword evidence="3" id="KW-0732">Signal</keyword>
<dbReference type="SUPFAM" id="SSF52058">
    <property type="entry name" value="L domain-like"/>
    <property type="match status" value="1"/>
</dbReference>
<dbReference type="InParanoid" id="A0A2P5AFP8"/>
<dbReference type="STRING" id="63057.A0A2P5AFP8"/>
<evidence type="ECO:0000256" key="3">
    <source>
        <dbReference type="ARBA" id="ARBA00022729"/>
    </source>
</evidence>
<dbReference type="OrthoDB" id="1436446at2759"/>
<protein>
    <submittedName>
        <fullName evidence="9">LRR domain containing protein</fullName>
    </submittedName>
</protein>
<evidence type="ECO:0000256" key="1">
    <source>
        <dbReference type="ARBA" id="ARBA00004370"/>
    </source>
</evidence>
<evidence type="ECO:0000256" key="6">
    <source>
        <dbReference type="ARBA" id="ARBA00023180"/>
    </source>
</evidence>
<name>A0A2P5AFP8_TREOI</name>
<organism evidence="9 10">
    <name type="scientific">Trema orientale</name>
    <name type="common">Charcoal tree</name>
    <name type="synonym">Celtis orientalis</name>
    <dbReference type="NCBI Taxonomy" id="63057"/>
    <lineage>
        <taxon>Eukaryota</taxon>
        <taxon>Viridiplantae</taxon>
        <taxon>Streptophyta</taxon>
        <taxon>Embryophyta</taxon>
        <taxon>Tracheophyta</taxon>
        <taxon>Spermatophyta</taxon>
        <taxon>Magnoliopsida</taxon>
        <taxon>eudicotyledons</taxon>
        <taxon>Gunneridae</taxon>
        <taxon>Pentapetalae</taxon>
        <taxon>rosids</taxon>
        <taxon>fabids</taxon>
        <taxon>Rosales</taxon>
        <taxon>Cannabaceae</taxon>
        <taxon>Trema</taxon>
    </lineage>
</organism>
<keyword evidence="10" id="KW-1185">Reference proteome</keyword>
<accession>A0A2P5AFP8</accession>
<reference evidence="10" key="1">
    <citation type="submission" date="2016-06" db="EMBL/GenBank/DDBJ databases">
        <title>Parallel loss of symbiosis genes in relatives of nitrogen-fixing non-legume Parasponia.</title>
        <authorList>
            <person name="Van Velzen R."/>
            <person name="Holmer R."/>
            <person name="Bu F."/>
            <person name="Rutten L."/>
            <person name="Van Zeijl A."/>
            <person name="Liu W."/>
            <person name="Santuari L."/>
            <person name="Cao Q."/>
            <person name="Sharma T."/>
            <person name="Shen D."/>
            <person name="Roswanjaya Y."/>
            <person name="Wardhani T."/>
            <person name="Kalhor M.S."/>
            <person name="Jansen J."/>
            <person name="Van den Hoogen J."/>
            <person name="Gungor B."/>
            <person name="Hartog M."/>
            <person name="Hontelez J."/>
            <person name="Verver J."/>
            <person name="Yang W.-C."/>
            <person name="Schijlen E."/>
            <person name="Repin R."/>
            <person name="Schilthuizen M."/>
            <person name="Schranz E."/>
            <person name="Heidstra R."/>
            <person name="Miyata K."/>
            <person name="Fedorova E."/>
            <person name="Kohlen W."/>
            <person name="Bisseling T."/>
            <person name="Smit S."/>
            <person name="Geurts R."/>
        </authorList>
    </citation>
    <scope>NUCLEOTIDE SEQUENCE [LARGE SCALE GENOMIC DNA]</scope>
    <source>
        <strain evidence="10">cv. RG33-2</strain>
    </source>
</reference>
<dbReference type="InterPro" id="IPR032675">
    <property type="entry name" value="LRR_dom_sf"/>
</dbReference>
<feature type="transmembrane region" description="Helical" evidence="7">
    <location>
        <begin position="12"/>
        <end position="33"/>
    </location>
</feature>
<evidence type="ECO:0000313" key="10">
    <source>
        <dbReference type="Proteomes" id="UP000237000"/>
    </source>
</evidence>